<evidence type="ECO:0000313" key="2">
    <source>
        <dbReference type="EMBL" id="KAG6390944.1"/>
    </source>
</evidence>
<evidence type="ECO:0008006" key="4">
    <source>
        <dbReference type="Google" id="ProtNLM"/>
    </source>
</evidence>
<evidence type="ECO:0000313" key="3">
    <source>
        <dbReference type="Proteomes" id="UP000298416"/>
    </source>
</evidence>
<dbReference type="Proteomes" id="UP000298416">
    <property type="component" value="Unassembled WGS sequence"/>
</dbReference>
<accession>A0A8X8Z4I5</accession>
<dbReference type="PANTHER" id="PTHR34282:SF1">
    <property type="entry name" value="DUF3741 DOMAIN-CONTAINING PROTEIN"/>
    <property type="match status" value="1"/>
</dbReference>
<keyword evidence="3" id="KW-1185">Reference proteome</keyword>
<protein>
    <recommendedName>
        <fullName evidence="4">DUF4378 domain-containing protein</fullName>
    </recommendedName>
</protein>
<sequence length="298" mass="33995">MQNKSRASKKTEEPSDLKVKEEKEVTNASEMIAEPAKPDVDIETGDDQAIVLNSAVANESEIDKRQNKLNLNNSVLDDLEEEEEPPCTLNVEEEQNKGVQSIESTERELLQHECVQSKRQEQLTEPERDLKETVIKSQMFLSTAEALFKLNIPVSFLHAADHENEVSGKKLVLDSANEVMRRKARRHEFTNNPYMKTGVSKVKIRSLDDLVRQLCKNLELLKCYGMNGSDESDVAAGLHRMLNKDIYNEDPDVNCMWDLEWSRMMSIFPEMETVVKDVERQMLNGLLDEITSDLLLGI</sequence>
<dbReference type="EMBL" id="PNBA02000019">
    <property type="protein sequence ID" value="KAG6390944.1"/>
    <property type="molecule type" value="Genomic_DNA"/>
</dbReference>
<dbReference type="PANTHER" id="PTHR34282">
    <property type="entry name" value="OS01G0228800 PROTEIN-RELATED"/>
    <property type="match status" value="1"/>
</dbReference>
<comment type="caution">
    <text evidence="2">The sequence shown here is derived from an EMBL/GenBank/DDBJ whole genome shotgun (WGS) entry which is preliminary data.</text>
</comment>
<name>A0A8X8Z4I5_SALSN</name>
<dbReference type="AlphaFoldDB" id="A0A8X8Z4I5"/>
<feature type="region of interest" description="Disordered" evidence="1">
    <location>
        <begin position="1"/>
        <end position="42"/>
    </location>
</feature>
<dbReference type="OrthoDB" id="761625at2759"/>
<feature type="compositionally biased region" description="Basic and acidic residues" evidence="1">
    <location>
        <begin position="9"/>
        <end position="25"/>
    </location>
</feature>
<proteinExistence type="predicted"/>
<organism evidence="2">
    <name type="scientific">Salvia splendens</name>
    <name type="common">Scarlet sage</name>
    <dbReference type="NCBI Taxonomy" id="180675"/>
    <lineage>
        <taxon>Eukaryota</taxon>
        <taxon>Viridiplantae</taxon>
        <taxon>Streptophyta</taxon>
        <taxon>Embryophyta</taxon>
        <taxon>Tracheophyta</taxon>
        <taxon>Spermatophyta</taxon>
        <taxon>Magnoliopsida</taxon>
        <taxon>eudicotyledons</taxon>
        <taxon>Gunneridae</taxon>
        <taxon>Pentapetalae</taxon>
        <taxon>asterids</taxon>
        <taxon>lamiids</taxon>
        <taxon>Lamiales</taxon>
        <taxon>Lamiaceae</taxon>
        <taxon>Nepetoideae</taxon>
        <taxon>Mentheae</taxon>
        <taxon>Salviinae</taxon>
        <taxon>Salvia</taxon>
        <taxon>Salvia subgen. Calosphace</taxon>
        <taxon>core Calosphace</taxon>
    </lineage>
</organism>
<evidence type="ECO:0000256" key="1">
    <source>
        <dbReference type="SAM" id="MobiDB-lite"/>
    </source>
</evidence>
<gene>
    <name evidence="2" type="ORF">SASPL_148690</name>
</gene>
<reference evidence="2" key="2">
    <citation type="submission" date="2020-08" db="EMBL/GenBank/DDBJ databases">
        <title>Plant Genome Project.</title>
        <authorList>
            <person name="Zhang R.-G."/>
        </authorList>
    </citation>
    <scope>NUCLEOTIDE SEQUENCE</scope>
    <source>
        <strain evidence="2">Huo1</strain>
        <tissue evidence="2">Leaf</tissue>
    </source>
</reference>
<reference evidence="2" key="1">
    <citation type="submission" date="2018-01" db="EMBL/GenBank/DDBJ databases">
        <authorList>
            <person name="Mao J.F."/>
        </authorList>
    </citation>
    <scope>NUCLEOTIDE SEQUENCE</scope>
    <source>
        <strain evidence="2">Huo1</strain>
        <tissue evidence="2">Leaf</tissue>
    </source>
</reference>